<dbReference type="Proteomes" id="UP000256661">
    <property type="component" value="Unassembled WGS sequence"/>
</dbReference>
<reference evidence="2 3" key="1">
    <citation type="submission" date="2018-08" db="EMBL/GenBank/DDBJ databases">
        <title>Sequencing the genomes of 1000 actinobacteria strains.</title>
        <authorList>
            <person name="Klenk H.-P."/>
        </authorList>
    </citation>
    <scope>NUCLEOTIDE SEQUENCE [LARGE SCALE GENOMIC DNA]</scope>
    <source>
        <strain evidence="2 3">DSM 43927</strain>
    </source>
</reference>
<feature type="domain" description="DUF397" evidence="1">
    <location>
        <begin position="3"/>
        <end position="56"/>
    </location>
</feature>
<dbReference type="InterPro" id="IPR007278">
    <property type="entry name" value="DUF397"/>
</dbReference>
<keyword evidence="3" id="KW-1185">Reference proteome</keyword>
<evidence type="ECO:0000313" key="3">
    <source>
        <dbReference type="Proteomes" id="UP000256661"/>
    </source>
</evidence>
<dbReference type="AlphaFoldDB" id="A0A3D9SNY5"/>
<protein>
    <submittedName>
        <fullName evidence="2">Uncharacterized protein DUF397</fullName>
    </submittedName>
</protein>
<comment type="caution">
    <text evidence="2">The sequence shown here is derived from an EMBL/GenBank/DDBJ whole genome shotgun (WGS) entry which is preliminary data.</text>
</comment>
<dbReference type="OrthoDB" id="3483594at2"/>
<name>A0A3D9SNY5_9ACTN</name>
<organism evidence="2 3">
    <name type="scientific">Thermomonospora umbrina</name>
    <dbReference type="NCBI Taxonomy" id="111806"/>
    <lineage>
        <taxon>Bacteria</taxon>
        <taxon>Bacillati</taxon>
        <taxon>Actinomycetota</taxon>
        <taxon>Actinomycetes</taxon>
        <taxon>Streptosporangiales</taxon>
        <taxon>Thermomonosporaceae</taxon>
        <taxon>Thermomonospora</taxon>
    </lineage>
</organism>
<gene>
    <name evidence="2" type="ORF">DFJ69_3160</name>
</gene>
<evidence type="ECO:0000259" key="1">
    <source>
        <dbReference type="Pfam" id="PF04149"/>
    </source>
</evidence>
<dbReference type="EMBL" id="QTTT01000001">
    <property type="protein sequence ID" value="REE97686.1"/>
    <property type="molecule type" value="Genomic_DNA"/>
</dbReference>
<accession>A0A3D9SNY5</accession>
<dbReference type="RefSeq" id="WP_116023146.1">
    <property type="nucleotide sequence ID" value="NZ_QTTT01000001.1"/>
</dbReference>
<sequence>METWRKSSHSQTSGATNCVEAANLPHGIALRDSKNSTSGHLSITATGFRRLLQQLKNDENIPSSEARWLRWPIPRSGERSSLCS</sequence>
<dbReference type="Pfam" id="PF04149">
    <property type="entry name" value="DUF397"/>
    <property type="match status" value="1"/>
</dbReference>
<evidence type="ECO:0000313" key="2">
    <source>
        <dbReference type="EMBL" id="REE97686.1"/>
    </source>
</evidence>
<proteinExistence type="predicted"/>